<dbReference type="KEGG" id="saf:SULAZ_0474"/>
<evidence type="ECO:0000313" key="6">
    <source>
        <dbReference type="Proteomes" id="UP000001369"/>
    </source>
</evidence>
<dbReference type="OrthoDB" id="9809878at2"/>
<dbReference type="STRING" id="204536.SULAZ_0474"/>
<comment type="caution">
    <text evidence="2">Lacks conserved residue(s) required for the propagation of feature annotation.</text>
</comment>
<dbReference type="Proteomes" id="UP000001369">
    <property type="component" value="Chromosome"/>
</dbReference>
<dbReference type="NCBIfam" id="TIGR00621">
    <property type="entry name" value="ssb"/>
    <property type="match status" value="1"/>
</dbReference>
<dbReference type="Gene3D" id="2.40.50.140">
    <property type="entry name" value="Nucleic acid-binding proteins"/>
    <property type="match status" value="1"/>
</dbReference>
<reference evidence="5 6" key="1">
    <citation type="journal article" date="2009" name="J. Bacteriol.">
        <title>Complete and draft genome sequences of six members of the Aquificales.</title>
        <authorList>
            <person name="Reysenbach A.L."/>
            <person name="Hamamura N."/>
            <person name="Podar M."/>
            <person name="Griffiths E."/>
            <person name="Ferreira S."/>
            <person name="Hochstein R."/>
            <person name="Heidelberg J."/>
            <person name="Johnson J."/>
            <person name="Mead D."/>
            <person name="Pohorille A."/>
            <person name="Sarmiento M."/>
            <person name="Schweighofer K."/>
            <person name="Seshadri R."/>
            <person name="Voytek M.A."/>
        </authorList>
    </citation>
    <scope>NUCLEOTIDE SEQUENCE [LARGE SCALE GENOMIC DNA]</scope>
    <source>
        <strain evidence="6">Az-Fu1 / DSM 15241 / OCM 825</strain>
    </source>
</reference>
<dbReference type="RefSeq" id="WP_012673791.1">
    <property type="nucleotide sequence ID" value="NC_012438.1"/>
</dbReference>
<evidence type="ECO:0000256" key="1">
    <source>
        <dbReference type="ARBA" id="ARBA00023125"/>
    </source>
</evidence>
<gene>
    <name evidence="5" type="ordered locus">SULAZ_0474</name>
</gene>
<evidence type="ECO:0000256" key="2">
    <source>
        <dbReference type="HAMAP-Rule" id="MF_00984"/>
    </source>
</evidence>
<dbReference type="GO" id="GO:0009295">
    <property type="term" value="C:nucleoid"/>
    <property type="evidence" value="ECO:0007669"/>
    <property type="project" value="TreeGrafter"/>
</dbReference>
<evidence type="ECO:0000256" key="3">
    <source>
        <dbReference type="PIRNR" id="PIRNR002070"/>
    </source>
</evidence>
<comment type="subunit">
    <text evidence="2">Homotetramer.</text>
</comment>
<protein>
    <recommendedName>
        <fullName evidence="2 3">Single-stranded DNA-binding protein</fullName>
        <shortName evidence="2">SSB</shortName>
    </recommendedName>
</protein>
<feature type="compositionally biased region" description="Polar residues" evidence="4">
    <location>
        <begin position="107"/>
        <end position="117"/>
    </location>
</feature>
<accession>C1DTM9</accession>
<dbReference type="PROSITE" id="PS50935">
    <property type="entry name" value="SSB"/>
    <property type="match status" value="1"/>
</dbReference>
<dbReference type="CDD" id="cd04496">
    <property type="entry name" value="SSB_OBF"/>
    <property type="match status" value="1"/>
</dbReference>
<dbReference type="Pfam" id="PF00436">
    <property type="entry name" value="SSB"/>
    <property type="match status" value="1"/>
</dbReference>
<dbReference type="PANTHER" id="PTHR10302">
    <property type="entry name" value="SINGLE-STRANDED DNA-BINDING PROTEIN"/>
    <property type="match status" value="1"/>
</dbReference>
<dbReference type="PANTHER" id="PTHR10302:SF27">
    <property type="entry name" value="SINGLE-STRANDED DNA-BINDING PROTEIN"/>
    <property type="match status" value="1"/>
</dbReference>
<dbReference type="HOGENOM" id="CLU_078758_6_0_0"/>
<evidence type="ECO:0000256" key="4">
    <source>
        <dbReference type="SAM" id="MobiDB-lite"/>
    </source>
</evidence>
<name>C1DTM9_SULAA</name>
<dbReference type="eggNOG" id="COG0629">
    <property type="taxonomic scope" value="Bacteria"/>
</dbReference>
<dbReference type="AlphaFoldDB" id="C1DTM9"/>
<feature type="region of interest" description="Disordered" evidence="4">
    <location>
        <begin position="106"/>
        <end position="138"/>
    </location>
</feature>
<organism evidence="5 6">
    <name type="scientific">Sulfurihydrogenibium azorense (strain DSM 15241 / OCM 825 / Az-Fu1)</name>
    <dbReference type="NCBI Taxonomy" id="204536"/>
    <lineage>
        <taxon>Bacteria</taxon>
        <taxon>Pseudomonadati</taxon>
        <taxon>Aquificota</taxon>
        <taxon>Aquificia</taxon>
        <taxon>Aquificales</taxon>
        <taxon>Hydrogenothermaceae</taxon>
        <taxon>Sulfurihydrogenibium</taxon>
    </lineage>
</organism>
<proteinExistence type="inferred from homology"/>
<dbReference type="GO" id="GO:0006260">
    <property type="term" value="P:DNA replication"/>
    <property type="evidence" value="ECO:0007669"/>
    <property type="project" value="InterPro"/>
</dbReference>
<dbReference type="InterPro" id="IPR011344">
    <property type="entry name" value="ssDNA-bd"/>
</dbReference>
<keyword evidence="6" id="KW-1185">Reference proteome</keyword>
<dbReference type="InterPro" id="IPR000424">
    <property type="entry name" value="Primosome_PriB/ssb"/>
</dbReference>
<keyword evidence="1 2" id="KW-0238">DNA-binding</keyword>
<dbReference type="PIRSF" id="PIRSF002070">
    <property type="entry name" value="SSB"/>
    <property type="match status" value="1"/>
</dbReference>
<dbReference type="InterPro" id="IPR012340">
    <property type="entry name" value="NA-bd_OB-fold"/>
</dbReference>
<dbReference type="EMBL" id="CP001229">
    <property type="protein sequence ID" value="ACN98467.1"/>
    <property type="molecule type" value="Genomic_DNA"/>
</dbReference>
<dbReference type="SUPFAM" id="SSF50249">
    <property type="entry name" value="Nucleic acid-binding proteins"/>
    <property type="match status" value="1"/>
</dbReference>
<dbReference type="GO" id="GO:0003697">
    <property type="term" value="F:single-stranded DNA binding"/>
    <property type="evidence" value="ECO:0007669"/>
    <property type="project" value="UniProtKB-UniRule"/>
</dbReference>
<evidence type="ECO:0000313" key="5">
    <source>
        <dbReference type="EMBL" id="ACN98467.1"/>
    </source>
</evidence>
<dbReference type="HAMAP" id="MF_00984">
    <property type="entry name" value="SSB"/>
    <property type="match status" value="1"/>
</dbReference>
<sequence length="138" mass="15737">MLNKVLLIGRLTRDPEVRYLPSGMQVTTFSLAVNRRFKDKGGNWQEETYFFDIESFGGLAERLGRQLSKGNQILLEGSLRQDKWENQAGEKRSRVKIVAERVALLSKPTQPDSNQKPSYEGSEFVEPTDLNSDEDVPF</sequence>